<dbReference type="EMBL" id="JQ691611">
    <property type="protein sequence ID" value="AFH21158.1"/>
    <property type="molecule type" value="Genomic_DNA"/>
</dbReference>
<dbReference type="KEGG" id="vg:18563116"/>
<sequence>MRNLVAKHDRNRAATHLDRSKEPQQTVDEGLLDYYAENAENVAQRVYDNKEVRCFIDGEEVKPLVDFTPAVKCLPLSEEDTKSRTLRVELTLTPTPGLLADFLDSFVKR</sequence>
<dbReference type="Proteomes" id="UP000011829">
    <property type="component" value="Segment"/>
</dbReference>
<dbReference type="OrthoDB" id="24894at10239"/>
<organism evidence="2 3">
    <name type="scientific">Cronobacter phage CR9</name>
    <dbReference type="NCBI Taxonomy" id="1162290"/>
    <lineage>
        <taxon>Viruses</taxon>
        <taxon>Duplodnaviria</taxon>
        <taxon>Heunggongvirae</taxon>
        <taxon>Uroviricota</taxon>
        <taxon>Caudoviricetes</taxon>
        <taxon>Vequintavirinae</taxon>
        <taxon>Certrevirus</taxon>
        <taxon>Certrevirus CR9</taxon>
    </lineage>
</organism>
<evidence type="ECO:0000256" key="1">
    <source>
        <dbReference type="SAM" id="MobiDB-lite"/>
    </source>
</evidence>
<feature type="region of interest" description="Disordered" evidence="1">
    <location>
        <begin position="1"/>
        <end position="25"/>
    </location>
</feature>
<reference evidence="2 3" key="1">
    <citation type="submission" date="2012-02" db="EMBL/GenBank/DDBJ databases">
        <title>Complete Genome Sequence of Cronobacter sakazakii Bacteriophage CR9.</title>
        <authorList>
            <person name="Shin H."/>
            <person name="Lee J.-H."/>
            <person name="Kim Y."/>
            <person name="Ryu S."/>
        </authorList>
    </citation>
    <scope>NUCLEOTIDE SEQUENCE [LARGE SCALE GENOMIC DNA]</scope>
</reference>
<proteinExistence type="predicted"/>
<evidence type="ECO:0000313" key="2">
    <source>
        <dbReference type="EMBL" id="AFH21158.1"/>
    </source>
</evidence>
<accession>M1EZK3</accession>
<protein>
    <submittedName>
        <fullName evidence="2">Uncharacterized protein</fullName>
    </submittedName>
</protein>
<name>M1EZK3_9CAUD</name>
<dbReference type="GeneID" id="18563116"/>
<feature type="compositionally biased region" description="Basic and acidic residues" evidence="1">
    <location>
        <begin position="1"/>
        <end position="22"/>
    </location>
</feature>
<keyword evidence="3" id="KW-1185">Reference proteome</keyword>
<gene>
    <name evidence="2" type="ORF">CR9_274</name>
</gene>
<dbReference type="RefSeq" id="YP_009015236.1">
    <property type="nucleotide sequence ID" value="NC_023717.1"/>
</dbReference>
<evidence type="ECO:0000313" key="3">
    <source>
        <dbReference type="Proteomes" id="UP000011829"/>
    </source>
</evidence>